<keyword evidence="2" id="KW-0472">Membrane</keyword>
<feature type="domain" description="YdbS-like PH" evidence="3">
    <location>
        <begin position="132"/>
        <end position="209"/>
    </location>
</feature>
<dbReference type="Proteomes" id="UP001501442">
    <property type="component" value="Unassembled WGS sequence"/>
</dbReference>
<keyword evidence="2" id="KW-0812">Transmembrane</keyword>
<feature type="transmembrane region" description="Helical" evidence="2">
    <location>
        <begin position="84"/>
        <end position="101"/>
    </location>
</feature>
<feature type="compositionally biased region" description="Pro residues" evidence="1">
    <location>
        <begin position="15"/>
        <end position="24"/>
    </location>
</feature>
<evidence type="ECO:0000313" key="4">
    <source>
        <dbReference type="EMBL" id="GAA4620660.1"/>
    </source>
</evidence>
<evidence type="ECO:0000259" key="3">
    <source>
        <dbReference type="Pfam" id="PF03703"/>
    </source>
</evidence>
<evidence type="ECO:0000313" key="5">
    <source>
        <dbReference type="Proteomes" id="UP001501442"/>
    </source>
</evidence>
<name>A0ABP8U254_9ACTN</name>
<dbReference type="PANTHER" id="PTHR34473:SF3">
    <property type="entry name" value="TRANSMEMBRANE PROTEIN-RELATED"/>
    <property type="match status" value="1"/>
</dbReference>
<proteinExistence type="predicted"/>
<dbReference type="PANTHER" id="PTHR34473">
    <property type="entry name" value="UPF0699 TRANSMEMBRANE PROTEIN YDBS"/>
    <property type="match status" value="1"/>
</dbReference>
<feature type="region of interest" description="Disordered" evidence="1">
    <location>
        <begin position="1"/>
        <end position="67"/>
    </location>
</feature>
<dbReference type="EMBL" id="BAABHK010000001">
    <property type="protein sequence ID" value="GAA4620660.1"/>
    <property type="molecule type" value="Genomic_DNA"/>
</dbReference>
<evidence type="ECO:0000256" key="1">
    <source>
        <dbReference type="SAM" id="MobiDB-lite"/>
    </source>
</evidence>
<gene>
    <name evidence="4" type="ORF">GCM10023196_005530</name>
</gene>
<dbReference type="RefSeq" id="WP_345428995.1">
    <property type="nucleotide sequence ID" value="NZ_BAABHK010000001.1"/>
</dbReference>
<keyword evidence="2" id="KW-1133">Transmembrane helix</keyword>
<evidence type="ECO:0000256" key="2">
    <source>
        <dbReference type="SAM" id="Phobius"/>
    </source>
</evidence>
<comment type="caution">
    <text evidence="4">The sequence shown here is derived from an EMBL/GenBank/DDBJ whole genome shotgun (WGS) entry which is preliminary data.</text>
</comment>
<feature type="transmembrane region" description="Helical" evidence="2">
    <location>
        <begin position="107"/>
        <end position="128"/>
    </location>
</feature>
<keyword evidence="5" id="KW-1185">Reference proteome</keyword>
<accession>A0ABP8U254</accession>
<reference evidence="5" key="1">
    <citation type="journal article" date="2019" name="Int. J. Syst. Evol. Microbiol.">
        <title>The Global Catalogue of Microorganisms (GCM) 10K type strain sequencing project: providing services to taxonomists for standard genome sequencing and annotation.</title>
        <authorList>
            <consortium name="The Broad Institute Genomics Platform"/>
            <consortium name="The Broad Institute Genome Sequencing Center for Infectious Disease"/>
            <person name="Wu L."/>
            <person name="Ma J."/>
        </authorList>
    </citation>
    <scope>NUCLEOTIDE SEQUENCE [LARGE SCALE GENOMIC DNA]</scope>
    <source>
        <strain evidence="5">JCM 17939</strain>
    </source>
</reference>
<sequence>MNAGDQYPNQREPQDMPPGSPSILPPGASAAPQQGPPLPPPPAPAGPPGPSPVPIGARAEQAFDPPSGMTWARVSPRLTWHRRIAVLLWALPVTIVGAFVMSRTSGLAGGLIWLALVLVSCGMGWIIAELTYRSWGFAERADDLLVTHGFFVRHLVVVPYGRMQYVDVTAGLLEQWLGVATVRLHTATAATDARIPGLPARDAAILRDRLAQKGESRSIGL</sequence>
<dbReference type="Pfam" id="PF03703">
    <property type="entry name" value="bPH_2"/>
    <property type="match status" value="1"/>
</dbReference>
<dbReference type="InterPro" id="IPR005182">
    <property type="entry name" value="YdbS-like_PH"/>
</dbReference>
<organism evidence="4 5">
    <name type="scientific">Actinoallomurus vinaceus</name>
    <dbReference type="NCBI Taxonomy" id="1080074"/>
    <lineage>
        <taxon>Bacteria</taxon>
        <taxon>Bacillati</taxon>
        <taxon>Actinomycetota</taxon>
        <taxon>Actinomycetes</taxon>
        <taxon>Streptosporangiales</taxon>
        <taxon>Thermomonosporaceae</taxon>
        <taxon>Actinoallomurus</taxon>
    </lineage>
</organism>
<feature type="compositionally biased region" description="Pro residues" evidence="1">
    <location>
        <begin position="34"/>
        <end position="53"/>
    </location>
</feature>
<protein>
    <recommendedName>
        <fullName evidence="3">YdbS-like PH domain-containing protein</fullName>
    </recommendedName>
</protein>